<dbReference type="EMBL" id="FNQN01000001">
    <property type="protein sequence ID" value="SDZ78808.1"/>
    <property type="molecule type" value="Genomic_DNA"/>
</dbReference>
<dbReference type="GO" id="GO:0015740">
    <property type="term" value="P:C4-dicarboxylate transport"/>
    <property type="evidence" value="ECO:0007669"/>
    <property type="project" value="TreeGrafter"/>
</dbReference>
<dbReference type="Pfam" id="PF04290">
    <property type="entry name" value="DctQ"/>
    <property type="match status" value="1"/>
</dbReference>
<evidence type="ECO:0000256" key="1">
    <source>
        <dbReference type="ARBA" id="ARBA00004429"/>
    </source>
</evidence>
<feature type="transmembrane region" description="Helical" evidence="9">
    <location>
        <begin position="119"/>
        <end position="140"/>
    </location>
</feature>
<dbReference type="InterPro" id="IPR055348">
    <property type="entry name" value="DctQ"/>
</dbReference>
<keyword evidence="2" id="KW-0813">Transport</keyword>
<dbReference type="GO" id="GO:0022857">
    <property type="term" value="F:transmembrane transporter activity"/>
    <property type="evidence" value="ECO:0007669"/>
    <property type="project" value="TreeGrafter"/>
</dbReference>
<dbReference type="InterPro" id="IPR007387">
    <property type="entry name" value="TRAP_DctQ"/>
</dbReference>
<dbReference type="STRING" id="37625.SAMN05660420_00310"/>
<organism evidence="11 12">
    <name type="scientific">Desulfuromusa kysingii</name>
    <dbReference type="NCBI Taxonomy" id="37625"/>
    <lineage>
        <taxon>Bacteria</taxon>
        <taxon>Pseudomonadati</taxon>
        <taxon>Thermodesulfobacteriota</taxon>
        <taxon>Desulfuromonadia</taxon>
        <taxon>Desulfuromonadales</taxon>
        <taxon>Geopsychrobacteraceae</taxon>
        <taxon>Desulfuromusa</taxon>
    </lineage>
</organism>
<name>A0A1H3VXN4_9BACT</name>
<comment type="subcellular location">
    <subcellularLocation>
        <location evidence="1">Cell inner membrane</location>
        <topology evidence="1">Multi-pass membrane protein</topology>
    </subcellularLocation>
</comment>
<evidence type="ECO:0000256" key="8">
    <source>
        <dbReference type="ARBA" id="ARBA00038436"/>
    </source>
</evidence>
<evidence type="ECO:0000259" key="10">
    <source>
        <dbReference type="Pfam" id="PF04290"/>
    </source>
</evidence>
<dbReference type="AlphaFoldDB" id="A0A1H3VXN4"/>
<evidence type="ECO:0000313" key="12">
    <source>
        <dbReference type="Proteomes" id="UP000199409"/>
    </source>
</evidence>
<keyword evidence="12" id="KW-1185">Reference proteome</keyword>
<dbReference type="RefSeq" id="WP_245706324.1">
    <property type="nucleotide sequence ID" value="NZ_FNQN01000001.1"/>
</dbReference>
<feature type="transmembrane region" description="Helical" evidence="9">
    <location>
        <begin position="38"/>
        <end position="63"/>
    </location>
</feature>
<evidence type="ECO:0000256" key="3">
    <source>
        <dbReference type="ARBA" id="ARBA00022475"/>
    </source>
</evidence>
<evidence type="ECO:0000256" key="5">
    <source>
        <dbReference type="ARBA" id="ARBA00022692"/>
    </source>
</evidence>
<proteinExistence type="inferred from homology"/>
<evidence type="ECO:0000256" key="7">
    <source>
        <dbReference type="ARBA" id="ARBA00023136"/>
    </source>
</evidence>
<protein>
    <submittedName>
        <fullName evidence="11">TRAP-type C4-dicarboxylate transport system, small permease component</fullName>
    </submittedName>
</protein>
<evidence type="ECO:0000256" key="2">
    <source>
        <dbReference type="ARBA" id="ARBA00022448"/>
    </source>
</evidence>
<keyword evidence="6 9" id="KW-1133">Transmembrane helix</keyword>
<dbReference type="Proteomes" id="UP000199409">
    <property type="component" value="Unassembled WGS sequence"/>
</dbReference>
<feature type="domain" description="Tripartite ATP-independent periplasmic transporters DctQ component" evidence="10">
    <location>
        <begin position="58"/>
        <end position="186"/>
    </location>
</feature>
<dbReference type="PANTHER" id="PTHR35011:SF2">
    <property type="entry name" value="2,3-DIKETO-L-GULONATE TRAP TRANSPORTER SMALL PERMEASE PROTEIN YIAM"/>
    <property type="match status" value="1"/>
</dbReference>
<reference evidence="11 12" key="1">
    <citation type="submission" date="2016-10" db="EMBL/GenBank/DDBJ databases">
        <authorList>
            <person name="de Groot N.N."/>
        </authorList>
    </citation>
    <scope>NUCLEOTIDE SEQUENCE [LARGE SCALE GENOMIC DNA]</scope>
    <source>
        <strain evidence="11 12">DSM 7343</strain>
    </source>
</reference>
<feature type="transmembrane region" description="Helical" evidence="9">
    <location>
        <begin position="160"/>
        <end position="179"/>
    </location>
</feature>
<dbReference type="GO" id="GO:0005886">
    <property type="term" value="C:plasma membrane"/>
    <property type="evidence" value="ECO:0007669"/>
    <property type="project" value="UniProtKB-SubCell"/>
</dbReference>
<gene>
    <name evidence="11" type="ORF">SAMN05660420_00310</name>
</gene>
<dbReference type="PANTHER" id="PTHR35011">
    <property type="entry name" value="2,3-DIKETO-L-GULONATE TRAP TRANSPORTER SMALL PERMEASE PROTEIN YIAM"/>
    <property type="match status" value="1"/>
</dbReference>
<evidence type="ECO:0000313" key="11">
    <source>
        <dbReference type="EMBL" id="SDZ78808.1"/>
    </source>
</evidence>
<evidence type="ECO:0000256" key="4">
    <source>
        <dbReference type="ARBA" id="ARBA00022519"/>
    </source>
</evidence>
<sequence length="209" mass="23762">MTELPPEPENKSIMEQMHPDAYIDTSSMSKFEKINHHIGIYVNAVEVSIMVICVAALAILLIANVFARSFHKSLYFADEISVFLVLLITFTGVSYGVRKARHIRMGAFLDMMPPKMEKAFIIGISVISAVVLGIMTWASWKYLLNAYDNHHMSQALRVPKWIFYVIIPIGFGMATLQYIRTIIKNLTEDEPWQSPDQQSEYEDEEIGGV</sequence>
<evidence type="ECO:0000256" key="9">
    <source>
        <dbReference type="SAM" id="Phobius"/>
    </source>
</evidence>
<keyword evidence="7 9" id="KW-0472">Membrane</keyword>
<keyword evidence="3" id="KW-1003">Cell membrane</keyword>
<keyword evidence="4" id="KW-0997">Cell inner membrane</keyword>
<keyword evidence="5 9" id="KW-0812">Transmembrane</keyword>
<feature type="transmembrane region" description="Helical" evidence="9">
    <location>
        <begin position="75"/>
        <end position="98"/>
    </location>
</feature>
<comment type="similarity">
    <text evidence="8">Belongs to the TRAP transporter small permease family.</text>
</comment>
<accession>A0A1H3VXN4</accession>
<evidence type="ECO:0000256" key="6">
    <source>
        <dbReference type="ARBA" id="ARBA00022989"/>
    </source>
</evidence>